<organism evidence="1 2">
    <name type="scientific">Panagrolaimus sp. JU765</name>
    <dbReference type="NCBI Taxonomy" id="591449"/>
    <lineage>
        <taxon>Eukaryota</taxon>
        <taxon>Metazoa</taxon>
        <taxon>Ecdysozoa</taxon>
        <taxon>Nematoda</taxon>
        <taxon>Chromadorea</taxon>
        <taxon>Rhabditida</taxon>
        <taxon>Tylenchina</taxon>
        <taxon>Panagrolaimomorpha</taxon>
        <taxon>Panagrolaimoidea</taxon>
        <taxon>Panagrolaimidae</taxon>
        <taxon>Panagrolaimus</taxon>
    </lineage>
</organism>
<evidence type="ECO:0000313" key="1">
    <source>
        <dbReference type="Proteomes" id="UP000887576"/>
    </source>
</evidence>
<dbReference type="Proteomes" id="UP000887576">
    <property type="component" value="Unplaced"/>
</dbReference>
<dbReference type="WBParaSite" id="JU765_v2.g3485.t1">
    <property type="protein sequence ID" value="JU765_v2.g3485.t1"/>
    <property type="gene ID" value="JU765_v2.g3485"/>
</dbReference>
<proteinExistence type="predicted"/>
<reference evidence="2" key="1">
    <citation type="submission" date="2022-11" db="UniProtKB">
        <authorList>
            <consortium name="WormBaseParasite"/>
        </authorList>
    </citation>
    <scope>IDENTIFICATION</scope>
</reference>
<evidence type="ECO:0000313" key="2">
    <source>
        <dbReference type="WBParaSite" id="JU765_v2.g3485.t1"/>
    </source>
</evidence>
<accession>A0AC34R5A0</accession>
<protein>
    <submittedName>
        <fullName evidence="2">Non-specific protein-tyrosine kinase</fullName>
    </submittedName>
</protein>
<name>A0AC34R5A0_9BILA</name>
<sequence>MLGLDEEDFFHGLLPREDLASMCRNDGDFAIVTDVINPVSIKNVFVLVKTNQKLKELTISKNRSKFYFANYENVQCNSIVELVRHFHKKLIPIREVILKNPVHKYNWELIHKQVDMGAMLGEGAQAQVKKGFLTLPGNKKMEAAIKIYKGDVTKEKLAEIMHEVRIMLALNHENIVRMYGVALCRAPLLIVLDLVHGGSLDRYLKIKKTEISVSQKVCMCADAASGIAFIHRAGILHRDIAARNCLYSQSKQRVLISDFGLSRKGELIAYEEGKKLPVRWLAVEVLVHYVASKMSDVWSYGVLCWEIFNHCNIPFGNIPSQQAVVNGGRLSFNPPKVPEILIDTVHRCWNEDPNARPTMAEIAEILAPLNNKQKSKPSFHTREVKMRSAETTKKEAKQIKRQISQVEPSTKMRKQQKLSDVLQKAYNNKKRNQT</sequence>